<dbReference type="AlphaFoldDB" id="A0A7Y9NS27"/>
<dbReference type="InterPro" id="IPR011048">
    <property type="entry name" value="Haem_d1_sf"/>
</dbReference>
<dbReference type="Proteomes" id="UP000534186">
    <property type="component" value="Unassembled WGS sequence"/>
</dbReference>
<organism evidence="2 3">
    <name type="scientific">Tunturiibacter lichenicola</name>
    <dbReference type="NCBI Taxonomy" id="2051959"/>
    <lineage>
        <taxon>Bacteria</taxon>
        <taxon>Pseudomonadati</taxon>
        <taxon>Acidobacteriota</taxon>
        <taxon>Terriglobia</taxon>
        <taxon>Terriglobales</taxon>
        <taxon>Acidobacteriaceae</taxon>
        <taxon>Tunturiibacter</taxon>
    </lineage>
</organism>
<feature type="signal peptide" evidence="1">
    <location>
        <begin position="1"/>
        <end position="23"/>
    </location>
</feature>
<accession>A0A7Y9NS27</accession>
<dbReference type="GO" id="GO:0003677">
    <property type="term" value="F:DNA binding"/>
    <property type="evidence" value="ECO:0007669"/>
    <property type="project" value="UniProtKB-KW"/>
</dbReference>
<keyword evidence="1" id="KW-0732">Signal</keyword>
<dbReference type="InterPro" id="IPR015943">
    <property type="entry name" value="WD40/YVTN_repeat-like_dom_sf"/>
</dbReference>
<name>A0A7Y9NS27_9BACT</name>
<evidence type="ECO:0000313" key="2">
    <source>
        <dbReference type="EMBL" id="NYF53870.1"/>
    </source>
</evidence>
<dbReference type="SUPFAM" id="SSF51004">
    <property type="entry name" value="C-terminal (heme d1) domain of cytochrome cd1-nitrite reductase"/>
    <property type="match status" value="1"/>
</dbReference>
<dbReference type="InterPro" id="IPR051200">
    <property type="entry name" value="Host-pathogen_enzymatic-act"/>
</dbReference>
<reference evidence="2 3" key="1">
    <citation type="submission" date="2020-07" db="EMBL/GenBank/DDBJ databases">
        <title>Genomic Encyclopedia of Type Strains, Phase IV (KMG-V): Genome sequencing to study the core and pangenomes of soil and plant-associated prokaryotes.</title>
        <authorList>
            <person name="Whitman W."/>
        </authorList>
    </citation>
    <scope>NUCLEOTIDE SEQUENCE [LARGE SCALE GENOMIC DNA]</scope>
    <source>
        <strain evidence="2 3">M8UP30</strain>
    </source>
</reference>
<dbReference type="PANTHER" id="PTHR47197:SF3">
    <property type="entry name" value="DIHYDRO-HEME D1 DEHYDROGENASE"/>
    <property type="match status" value="1"/>
</dbReference>
<dbReference type="PANTHER" id="PTHR47197">
    <property type="entry name" value="PROTEIN NIRF"/>
    <property type="match status" value="1"/>
</dbReference>
<proteinExistence type="predicted"/>
<evidence type="ECO:0000256" key="1">
    <source>
        <dbReference type="SAM" id="SignalP"/>
    </source>
</evidence>
<feature type="chain" id="PRO_5030721732" evidence="1">
    <location>
        <begin position="24"/>
        <end position="344"/>
    </location>
</feature>
<dbReference type="EMBL" id="JACCCV010000002">
    <property type="protein sequence ID" value="NYF53870.1"/>
    <property type="molecule type" value="Genomic_DNA"/>
</dbReference>
<gene>
    <name evidence="2" type="ORF">HDF12_004269</name>
</gene>
<evidence type="ECO:0000313" key="3">
    <source>
        <dbReference type="Proteomes" id="UP000534186"/>
    </source>
</evidence>
<protein>
    <submittedName>
        <fullName evidence="2">DNA-binding beta-propeller fold protein YncE</fullName>
    </submittedName>
</protein>
<comment type="caution">
    <text evidence="2">The sequence shown here is derived from an EMBL/GenBank/DDBJ whole genome shotgun (WGS) entry which is preliminary data.</text>
</comment>
<sequence length="344" mass="37670">MRNPYRSALFLALITALPLYLRAQQNSASLVAPPLILTGAIPLPNVSGRIDHFAIDPLHNRLFVSALGNNTEEIVNLSGQAVTHTISGIPHPQGVVYSPETNKLFVGSDQGKLYIYDGSTFALLATLDFGDDVDNLRYDPADKRVYVGYGDEKTGAIAMVDAASNQRLPEEFKLGAHPESFQLASSSPEIYVNLPDLKQIAVINRRTHAISRWPLKFESNFPMALDESGHRLFVATRTPARLVVFDTATGRMVAALPAARDSDDLYFDSTRKRIYVPGGEGSLSVFQQVDPDHYSLLAKLPTALGARTGGYLGKGRKGFARLYLAVPARADHGAELWIYTLQDE</sequence>
<dbReference type="Gene3D" id="2.130.10.10">
    <property type="entry name" value="YVTN repeat-like/Quinoprotein amine dehydrogenase"/>
    <property type="match status" value="2"/>
</dbReference>
<keyword evidence="2" id="KW-0238">DNA-binding</keyword>